<accession>A0A164KF98</accession>
<dbReference type="EMBL" id="LRGB01003325">
    <property type="protein sequence ID" value="KZS03211.1"/>
    <property type="molecule type" value="Genomic_DNA"/>
</dbReference>
<evidence type="ECO:0000313" key="1">
    <source>
        <dbReference type="EMBL" id="KZS03211.1"/>
    </source>
</evidence>
<reference evidence="1 2" key="1">
    <citation type="submission" date="2016-03" db="EMBL/GenBank/DDBJ databases">
        <title>EvidentialGene: Evidence-directed Construction of Genes on Genomes.</title>
        <authorList>
            <person name="Gilbert D.G."/>
            <person name="Choi J.-H."/>
            <person name="Mockaitis K."/>
            <person name="Colbourne J."/>
            <person name="Pfrender M."/>
        </authorList>
    </citation>
    <scope>NUCLEOTIDE SEQUENCE [LARGE SCALE GENOMIC DNA]</scope>
    <source>
        <strain evidence="1 2">Xinb3</strain>
        <tissue evidence="1">Complete organism</tissue>
    </source>
</reference>
<dbReference type="Proteomes" id="UP000076858">
    <property type="component" value="Unassembled WGS sequence"/>
</dbReference>
<protein>
    <submittedName>
        <fullName evidence="1">Uncharacterized protein</fullName>
    </submittedName>
</protein>
<sequence>MRINIGLTASYLCLESCETADPKDLACSSLLFTIGIESVFG</sequence>
<name>A0A164KF98_9CRUS</name>
<gene>
    <name evidence="1" type="ORF">APZ42_034069</name>
</gene>
<dbReference type="AlphaFoldDB" id="A0A164KF98"/>
<evidence type="ECO:0000313" key="2">
    <source>
        <dbReference type="Proteomes" id="UP000076858"/>
    </source>
</evidence>
<comment type="caution">
    <text evidence="1">The sequence shown here is derived from an EMBL/GenBank/DDBJ whole genome shotgun (WGS) entry which is preliminary data.</text>
</comment>
<organism evidence="1 2">
    <name type="scientific">Daphnia magna</name>
    <dbReference type="NCBI Taxonomy" id="35525"/>
    <lineage>
        <taxon>Eukaryota</taxon>
        <taxon>Metazoa</taxon>
        <taxon>Ecdysozoa</taxon>
        <taxon>Arthropoda</taxon>
        <taxon>Crustacea</taxon>
        <taxon>Branchiopoda</taxon>
        <taxon>Diplostraca</taxon>
        <taxon>Cladocera</taxon>
        <taxon>Anomopoda</taxon>
        <taxon>Daphniidae</taxon>
        <taxon>Daphnia</taxon>
    </lineage>
</organism>
<keyword evidence="2" id="KW-1185">Reference proteome</keyword>
<proteinExistence type="predicted"/>